<sequence length="582" mass="65861">MCEQTYFPSLVLSLEQRFFVFFLMILKQQQQKYLKKSQTPVLTAKWFEDMCLYAVDNLTKKKSEFESRRSLGLECMKCLLVWVRSDPEILTQVDASMQLQALVRKSLTVGIDQANAPNTPWQTAMTSKSSQDTIQSRNNIRDIRVTALALARELTNDLGSYTGTTTQPLQKFAETALEESQIEEHIERIKQKLTPSEASKWKWTSTDRIRFFSYRRERMITIVEMPRVDDSSFLADTADVTSLDLNDSSGGAGAEEVTPKKPGKQTEDLDRDTVVSPNAKSPSRTLSPSSEKSKESQSGSVKSSLWGSCIDATMKQNLERYPWRKPPLSQANFADEKDLENYCNLYKNKQETKSRLCNLIILVRDAFGKYAWETTCHYDDLHELAPPIQESKTKSIHSSPETPSTQDVFSEIFANSQRFAKDKKFLEKSSEIMVNIDTDVDDGETKPSDEKQAKKRQVKSVKMSPDILEKQIENKVKSNHAAWSSCFVSDNWMLDLKQDSSVKQLADAIQMQQVNEASIIEFHKKFQEKSGYSTKTITTPISPSSSSSFPSFMDSVDIYSATKPPSPPPIDEAATFCMAASC</sequence>
<feature type="compositionally biased region" description="Polar residues" evidence="1">
    <location>
        <begin position="275"/>
        <end position="286"/>
    </location>
</feature>
<dbReference type="EMBL" id="ASPP01007064">
    <property type="protein sequence ID" value="ETO27752.1"/>
    <property type="molecule type" value="Genomic_DNA"/>
</dbReference>
<name>X6NQW7_RETFI</name>
<gene>
    <name evidence="2" type="ORF">RFI_09378</name>
</gene>
<accession>X6NQW7</accession>
<dbReference type="Proteomes" id="UP000023152">
    <property type="component" value="Unassembled WGS sequence"/>
</dbReference>
<feature type="region of interest" description="Disordered" evidence="1">
    <location>
        <begin position="242"/>
        <end position="302"/>
    </location>
</feature>
<feature type="compositionally biased region" description="Basic and acidic residues" evidence="1">
    <location>
        <begin position="443"/>
        <end position="452"/>
    </location>
</feature>
<protein>
    <submittedName>
        <fullName evidence="2">Uncharacterized protein</fullName>
    </submittedName>
</protein>
<evidence type="ECO:0000256" key="1">
    <source>
        <dbReference type="SAM" id="MobiDB-lite"/>
    </source>
</evidence>
<feature type="region of interest" description="Disordered" evidence="1">
    <location>
        <begin position="439"/>
        <end position="462"/>
    </location>
</feature>
<evidence type="ECO:0000313" key="3">
    <source>
        <dbReference type="Proteomes" id="UP000023152"/>
    </source>
</evidence>
<feature type="compositionally biased region" description="Basic and acidic residues" evidence="1">
    <location>
        <begin position="264"/>
        <end position="273"/>
    </location>
</feature>
<dbReference type="AlphaFoldDB" id="X6NQW7"/>
<evidence type="ECO:0000313" key="2">
    <source>
        <dbReference type="EMBL" id="ETO27752.1"/>
    </source>
</evidence>
<keyword evidence="3" id="KW-1185">Reference proteome</keyword>
<comment type="caution">
    <text evidence="2">The sequence shown here is derived from an EMBL/GenBank/DDBJ whole genome shotgun (WGS) entry which is preliminary data.</text>
</comment>
<organism evidence="2 3">
    <name type="scientific">Reticulomyxa filosa</name>
    <dbReference type="NCBI Taxonomy" id="46433"/>
    <lineage>
        <taxon>Eukaryota</taxon>
        <taxon>Sar</taxon>
        <taxon>Rhizaria</taxon>
        <taxon>Retaria</taxon>
        <taxon>Foraminifera</taxon>
        <taxon>Monothalamids</taxon>
        <taxon>Reticulomyxidae</taxon>
        <taxon>Reticulomyxa</taxon>
    </lineage>
</organism>
<proteinExistence type="predicted"/>
<reference evidence="2 3" key="1">
    <citation type="journal article" date="2013" name="Curr. Biol.">
        <title>The Genome of the Foraminiferan Reticulomyxa filosa.</title>
        <authorList>
            <person name="Glockner G."/>
            <person name="Hulsmann N."/>
            <person name="Schleicher M."/>
            <person name="Noegel A.A."/>
            <person name="Eichinger L."/>
            <person name="Gallinger C."/>
            <person name="Pawlowski J."/>
            <person name="Sierra R."/>
            <person name="Euteneuer U."/>
            <person name="Pillet L."/>
            <person name="Moustafa A."/>
            <person name="Platzer M."/>
            <person name="Groth M."/>
            <person name="Szafranski K."/>
            <person name="Schliwa M."/>
        </authorList>
    </citation>
    <scope>NUCLEOTIDE SEQUENCE [LARGE SCALE GENOMIC DNA]</scope>
</reference>